<gene>
    <name evidence="2" type="ORF">DZC30_19425</name>
</gene>
<reference evidence="2 3" key="1">
    <citation type="submission" date="2018-08" db="EMBL/GenBank/DDBJ databases">
        <title>Comamonas testosteroni strain SWCO2.</title>
        <authorList>
            <person name="Jiang N."/>
            <person name="Zhang X.Z."/>
        </authorList>
    </citation>
    <scope>NUCLEOTIDE SEQUENCE [LARGE SCALE GENOMIC DNA]</scope>
    <source>
        <strain evidence="2 3">SWCO2</strain>
    </source>
</reference>
<dbReference type="InterPro" id="IPR011604">
    <property type="entry name" value="PDDEXK-like_dom_sf"/>
</dbReference>
<keyword evidence="3" id="KW-1185">Reference proteome</keyword>
<evidence type="ECO:0000259" key="1">
    <source>
        <dbReference type="Pfam" id="PF12684"/>
    </source>
</evidence>
<comment type="caution">
    <text evidence="2">The sequence shown here is derived from an EMBL/GenBank/DDBJ whole genome shotgun (WGS) entry which is preliminary data.</text>
</comment>
<dbReference type="EMBL" id="QURR01000032">
    <property type="protein sequence ID" value="RGE40922.1"/>
    <property type="molecule type" value="Genomic_DNA"/>
</dbReference>
<dbReference type="Gene3D" id="3.90.320.10">
    <property type="match status" value="1"/>
</dbReference>
<dbReference type="Proteomes" id="UP000261948">
    <property type="component" value="Unassembled WGS sequence"/>
</dbReference>
<sequence length="288" mass="32721">MTNKSDCYTLQNSNSAYHNDVDIYSSSMLKNAIESPATFIQCLLERYKGSKATNFGSLMHALVLEPHTVNELVAIYPVDLNRTKECAIFKLANPNRFCISLRDFIQAQNLAEKILNQVFRGKTFRQYIAEGTVERSIYYTDPITGLKCRTRPDLLHPEFTFDLKTTRYWSQDSFDRQAIDLHYDLSAYMYTLSRFLLEKSASASPEAVTVKPFVIVSVCTEAPHSVFFRPTSYSFLQNGQKKYESSVAIIKACSQVQTWPAMGGEKEIDLAPWQMFSSNINSSLPSSL</sequence>
<dbReference type="RefSeq" id="WP_158386822.1">
    <property type="nucleotide sequence ID" value="NZ_MT011984.1"/>
</dbReference>
<evidence type="ECO:0000313" key="3">
    <source>
        <dbReference type="Proteomes" id="UP000261948"/>
    </source>
</evidence>
<organism evidence="2 3">
    <name type="scientific">Comamonas testosteroni</name>
    <name type="common">Pseudomonas testosteroni</name>
    <dbReference type="NCBI Taxonomy" id="285"/>
    <lineage>
        <taxon>Bacteria</taxon>
        <taxon>Pseudomonadati</taxon>
        <taxon>Pseudomonadota</taxon>
        <taxon>Betaproteobacteria</taxon>
        <taxon>Burkholderiales</taxon>
        <taxon>Comamonadaceae</taxon>
        <taxon>Comamonas</taxon>
    </lineage>
</organism>
<name>A0A373FBR7_COMTE</name>
<protein>
    <recommendedName>
        <fullName evidence="1">Putative exodeoxyribonuclease 8 PDDEXK-like domain-containing protein</fullName>
    </recommendedName>
</protein>
<accession>A0A373FBR7</accession>
<proteinExistence type="predicted"/>
<dbReference type="Pfam" id="PF12684">
    <property type="entry name" value="DUF3799"/>
    <property type="match status" value="1"/>
</dbReference>
<dbReference type="InterPro" id="IPR024432">
    <property type="entry name" value="Put_RecE_PDDEXK-like_dom"/>
</dbReference>
<dbReference type="OrthoDB" id="8900758at2"/>
<evidence type="ECO:0000313" key="2">
    <source>
        <dbReference type="EMBL" id="RGE40922.1"/>
    </source>
</evidence>
<dbReference type="AlphaFoldDB" id="A0A373FBR7"/>
<feature type="domain" description="Putative exodeoxyribonuclease 8 PDDEXK-like" evidence="1">
    <location>
        <begin position="25"/>
        <end position="266"/>
    </location>
</feature>